<dbReference type="RefSeq" id="WP_220565976.1">
    <property type="nucleotide sequence ID" value="NZ_CP074136.1"/>
</dbReference>
<reference evidence="2" key="1">
    <citation type="submission" date="2021-05" db="EMBL/GenBank/DDBJ databases">
        <title>Direct Submission.</title>
        <authorList>
            <person name="Li K."/>
            <person name="Gao J."/>
        </authorList>
    </citation>
    <scope>NUCLEOTIDE SEQUENCE [LARGE SCALE GENOMIC DNA]</scope>
    <source>
        <strain evidence="2">Mg02</strain>
        <plasmid evidence="2">unnamed4</plasmid>
    </source>
</reference>
<accession>A0A975KS73</accession>
<protein>
    <submittedName>
        <fullName evidence="1">Uncharacterized protein</fullName>
    </submittedName>
</protein>
<gene>
    <name evidence="1" type="ORF">KGD84_33160</name>
</gene>
<dbReference type="Proteomes" id="UP000676079">
    <property type="component" value="Plasmid unnamed4"/>
</dbReference>
<evidence type="ECO:0000313" key="2">
    <source>
        <dbReference type="Proteomes" id="UP000676079"/>
    </source>
</evidence>
<name>A0A975KS73_9ACTN</name>
<proteinExistence type="predicted"/>
<keyword evidence="2" id="KW-1185">Reference proteome</keyword>
<keyword evidence="1" id="KW-0614">Plasmid</keyword>
<organism evidence="1 2">
    <name type="scientific">Nocardiopsis changdeensis</name>
    <dbReference type="NCBI Taxonomy" id="2831969"/>
    <lineage>
        <taxon>Bacteria</taxon>
        <taxon>Bacillati</taxon>
        <taxon>Actinomycetota</taxon>
        <taxon>Actinomycetes</taxon>
        <taxon>Streptosporangiales</taxon>
        <taxon>Nocardiopsidaceae</taxon>
        <taxon>Nocardiopsis</taxon>
    </lineage>
</organism>
<geneLocation type="plasmid" evidence="1 2">
    <name>unnamed4</name>
</geneLocation>
<sequence length="177" mass="20357">MKFHDPHEEAHGPHLVEIPRQDDPYKDEWLVVPSVRLQCVGRTQAGRRCRNHVMDGRRDRINGGLDVRWSTAGMIGVYQMGGSTDALRAWREQRCVKHDTPDAVDACAVEWRPYSAERDAAHFTQPIPALPRLPEPGENWREVPDWLVYLWRHGRFQREQLGMPPGATYTPGRGWTG</sequence>
<evidence type="ECO:0000313" key="1">
    <source>
        <dbReference type="EMBL" id="QUX26550.1"/>
    </source>
</evidence>
<dbReference type="EMBL" id="CP074136">
    <property type="protein sequence ID" value="QUX26550.1"/>
    <property type="molecule type" value="Genomic_DNA"/>
</dbReference>